<dbReference type="RefSeq" id="WP_050560206.1">
    <property type="nucleotide sequence ID" value="NZ_BMDA01000004.1"/>
</dbReference>
<dbReference type="AlphaFoldDB" id="A0ABD0AAC6"/>
<name>A0ABD0AAC6_9GAMM</name>
<dbReference type="GeneID" id="80106255"/>
<dbReference type="EMBL" id="BMDA01000004">
    <property type="protein sequence ID" value="GGH40994.1"/>
    <property type="molecule type" value="Genomic_DNA"/>
</dbReference>
<sequence>MSNFINSGTTKIFDEQVAAQFSFAEGMPYFIETNDGRTYQGTIGADGRLPRIEDVEQGSYSLYLGEQALERSST</sequence>
<protein>
    <submittedName>
        <fullName evidence="1">Uncharacterized protein</fullName>
    </submittedName>
</protein>
<accession>A0ABD0AAC6</accession>
<proteinExistence type="predicted"/>
<comment type="caution">
    <text evidence="1">The sequence shown here is derived from an EMBL/GenBank/DDBJ whole genome shotgun (WGS) entry which is preliminary data.</text>
</comment>
<reference evidence="1 2" key="1">
    <citation type="journal article" date="2014" name="Int. J. Syst. Evol. Microbiol.">
        <title>Complete genome sequence of Corynebacterium casei LMG S-19264T (=DSM 44701T), isolated from a smear-ripened cheese.</title>
        <authorList>
            <consortium name="US DOE Joint Genome Institute (JGI-PGF)"/>
            <person name="Walter F."/>
            <person name="Albersmeier A."/>
            <person name="Kalinowski J."/>
            <person name="Ruckert C."/>
        </authorList>
    </citation>
    <scope>NUCLEOTIDE SEQUENCE [LARGE SCALE GENOMIC DNA]</scope>
    <source>
        <strain evidence="1 2">CCM 8635</strain>
    </source>
</reference>
<organism evidence="1 2">
    <name type="scientific">Acinetobacter courvalinii</name>
    <dbReference type="NCBI Taxonomy" id="280147"/>
    <lineage>
        <taxon>Bacteria</taxon>
        <taxon>Pseudomonadati</taxon>
        <taxon>Pseudomonadota</taxon>
        <taxon>Gammaproteobacteria</taxon>
        <taxon>Moraxellales</taxon>
        <taxon>Moraxellaceae</taxon>
        <taxon>Acinetobacter</taxon>
    </lineage>
</organism>
<dbReference type="Proteomes" id="UP000652691">
    <property type="component" value="Unassembled WGS sequence"/>
</dbReference>
<evidence type="ECO:0000313" key="2">
    <source>
        <dbReference type="Proteomes" id="UP000652691"/>
    </source>
</evidence>
<gene>
    <name evidence="1" type="ORF">GCM10007354_27920</name>
</gene>
<evidence type="ECO:0000313" key="1">
    <source>
        <dbReference type="EMBL" id="GGH40994.1"/>
    </source>
</evidence>